<dbReference type="PRINTS" id="PR00344">
    <property type="entry name" value="BCTRLSENSOR"/>
</dbReference>
<dbReference type="CDD" id="cd00082">
    <property type="entry name" value="HisKA"/>
    <property type="match status" value="1"/>
</dbReference>
<dbReference type="InterPro" id="IPR018060">
    <property type="entry name" value="HTH_AraC"/>
</dbReference>
<feature type="domain" description="Histidine kinase" evidence="11">
    <location>
        <begin position="816"/>
        <end position="1044"/>
    </location>
</feature>
<dbReference type="SMART" id="SM00387">
    <property type="entry name" value="HATPase_c"/>
    <property type="match status" value="1"/>
</dbReference>
<keyword evidence="9" id="KW-0732">Signal</keyword>
<keyword evidence="5" id="KW-0238">DNA-binding</keyword>
<dbReference type="Gene3D" id="3.30.565.10">
    <property type="entry name" value="Histidine kinase-like ATPase, C-terminal domain"/>
    <property type="match status" value="1"/>
</dbReference>
<dbReference type="SMART" id="SM00448">
    <property type="entry name" value="REC"/>
    <property type="match status" value="1"/>
</dbReference>
<feature type="signal peptide" evidence="9">
    <location>
        <begin position="1"/>
        <end position="27"/>
    </location>
</feature>
<dbReference type="InterPro" id="IPR001789">
    <property type="entry name" value="Sig_transdc_resp-reg_receiver"/>
</dbReference>
<dbReference type="SUPFAM" id="SSF46689">
    <property type="entry name" value="Homeodomain-like"/>
    <property type="match status" value="1"/>
</dbReference>
<dbReference type="Pfam" id="PF00512">
    <property type="entry name" value="HisKA"/>
    <property type="match status" value="1"/>
</dbReference>
<keyword evidence="8" id="KW-0812">Transmembrane</keyword>
<feature type="domain" description="HTH araC/xylS-type" evidence="10">
    <location>
        <begin position="1240"/>
        <end position="1339"/>
    </location>
</feature>
<dbReference type="Pfam" id="PF02518">
    <property type="entry name" value="HATPase_c"/>
    <property type="match status" value="1"/>
</dbReference>
<gene>
    <name evidence="13" type="ORF">WMO46_11530</name>
</gene>
<dbReference type="SUPFAM" id="SSF47384">
    <property type="entry name" value="Homodimeric domain of signal transducing histidine kinase"/>
    <property type="match status" value="1"/>
</dbReference>
<dbReference type="InterPro" id="IPR013783">
    <property type="entry name" value="Ig-like_fold"/>
</dbReference>
<accession>A0ABV1H089</accession>
<evidence type="ECO:0000313" key="14">
    <source>
        <dbReference type="Proteomes" id="UP001460202"/>
    </source>
</evidence>
<protein>
    <recommendedName>
        <fullName evidence="2">histidine kinase</fullName>
        <ecNumber evidence="2">2.7.13.3</ecNumber>
    </recommendedName>
</protein>
<dbReference type="Gene3D" id="2.130.10.10">
    <property type="entry name" value="YVTN repeat-like/Quinoprotein amine dehydrogenase"/>
    <property type="match status" value="3"/>
</dbReference>
<dbReference type="Pfam" id="PF12833">
    <property type="entry name" value="HTH_18"/>
    <property type="match status" value="1"/>
</dbReference>
<dbReference type="Pfam" id="PF00072">
    <property type="entry name" value="Response_reg"/>
    <property type="match status" value="1"/>
</dbReference>
<dbReference type="PROSITE" id="PS50109">
    <property type="entry name" value="HIS_KIN"/>
    <property type="match status" value="1"/>
</dbReference>
<evidence type="ECO:0000256" key="1">
    <source>
        <dbReference type="ARBA" id="ARBA00000085"/>
    </source>
</evidence>
<evidence type="ECO:0000256" key="6">
    <source>
        <dbReference type="ARBA" id="ARBA00023163"/>
    </source>
</evidence>
<keyword evidence="14" id="KW-1185">Reference proteome</keyword>
<keyword evidence="8" id="KW-1133">Transmembrane helix</keyword>
<keyword evidence="4" id="KW-0805">Transcription regulation</keyword>
<sequence>MGNLYLSKAAIVLSLLCSGLFRTEAQAGPQLIRHLPNLTINGFVQDQVGYVWIATNNGLCRYNGQVYRYYQHESEEPYSLPDNRVHALHVDDSGVLWIVSDSGISTYDSGHDGFESVLRGSGLHGIVPLGSRIVCYGTGGMVLVDAADRTVLQRKHAPRHCPAVLESDGKEHLWGGLPGKRSALLRYDRDLNLCDSAALPRATEFRSSCRDTLGRIWFGLQQGIFVLDPETRQAAADPALTRCANRMSGHCVTMLFPDRSGMVHIGTQGSNIHMFNVPNGVAEYNIAYRFHLSHTSDFRCGFSDSENNIWIGTGDRGYAVRHSQRKNFNSASRLARLTQGKYINAVSARKDGTLWIGSRYKGLLAYNPDAPALWYTVSNCDFMSRIASNGIESLHTGSDERLWININDRIVVCTTDRSRITGHTLLAERATVNRFCEDSGKRMWAATEKGIFVWKDDAPAGRLFAGCDVQDIIPLDGDRLLAAVSGRGIFTVSTRDFSSSLYLQPTDSMTAGALRRPSCLLRRSDGSLWIGTRFDGVVRYDPRQGFRSYTLHSGMASNEISDMTEDAIGNVWVSTSYGLSLISPAFEHVITYFQSDRLQTQQFCPHCSLSSPTALYFGGNTGLAQFSPQRILSKISQQPVPLVLREIRVNSVALTPSKTGPLTKPLNDTERIVLGHKQRNIDISYEAVAFLSPEKIRFAYRLCGRNVDNEWQYVENLSMANYSHLPAGHYVFELKARNPDGFWNEEPRRLEIVVRPSPLLTWYAFLVYALVIVGGTGFANRLYLHRKRQKMELELARTKLKREEELTNMKINFFTNISHELRTPLSLIYGPVNMLPGVTDKNWMRELIGLINYNVQKLLDLVDQTLALSRIENDTLPLSVCRQDILPHVRRLMNSFTCYAREKEITVDLDLPAERLVVAVDIDKFGKILSNLVSNALKYTPKEGHVEVRISLGTELPAALAEAVPAAQYLTVSVTDNGIGMSEEDVSRIFERYKRLTHSERSTAGTGIGLHYVKQLLLVHKGSIAAEVRPEGGMRFTFAIPVDESLYELTAEPATPAEFINGLGSAAPIVPDFAPEPDGAEVGTLPKIVIVEDNLQLLYYCKMIFAHRFRVLTADNGADGLTLIHDEMPDVVITDVLMSQMDGYELCHRIKHDLALSHIPVVILTAKISDQDKITGYQEGADVYMTKPFSPELLQTVVDNLLTSRKRLRDMLLSQARRPQEAEPENGEIHLSAADRTFMDKLCGIIDENISDNSLSTDTVCTAMCMSRASLFRKIKSLTGVSLNRFILIYRLNRAAEMVRSREYRFNEIADMLGFSTQSHFSYCFKQQFGMSPREYASRS</sequence>
<name>A0ABV1H089_9BACT</name>
<dbReference type="InterPro" id="IPR011123">
    <property type="entry name" value="Y_Y_Y"/>
</dbReference>
<dbReference type="SUPFAM" id="SSF63829">
    <property type="entry name" value="Calcium-dependent phosphotriesterase"/>
    <property type="match status" value="2"/>
</dbReference>
<evidence type="ECO:0000259" key="10">
    <source>
        <dbReference type="PROSITE" id="PS01124"/>
    </source>
</evidence>
<dbReference type="InterPro" id="IPR004358">
    <property type="entry name" value="Sig_transdc_His_kin-like_C"/>
</dbReference>
<dbReference type="SMART" id="SM00388">
    <property type="entry name" value="HisKA"/>
    <property type="match status" value="1"/>
</dbReference>
<dbReference type="Proteomes" id="UP001460202">
    <property type="component" value="Unassembled WGS sequence"/>
</dbReference>
<evidence type="ECO:0000313" key="13">
    <source>
        <dbReference type="EMBL" id="MEQ2545573.1"/>
    </source>
</evidence>
<evidence type="ECO:0000256" key="9">
    <source>
        <dbReference type="SAM" id="SignalP"/>
    </source>
</evidence>
<dbReference type="Gene3D" id="1.10.287.130">
    <property type="match status" value="1"/>
</dbReference>
<dbReference type="SUPFAM" id="SSF55874">
    <property type="entry name" value="ATPase domain of HSP90 chaperone/DNA topoisomerase II/histidine kinase"/>
    <property type="match status" value="1"/>
</dbReference>
<evidence type="ECO:0000256" key="7">
    <source>
        <dbReference type="PROSITE-ProRule" id="PRU00169"/>
    </source>
</evidence>
<keyword evidence="13" id="KW-0547">Nucleotide-binding</keyword>
<organism evidence="13 14">
    <name type="scientific">Alistipes intestinihominis</name>
    <dbReference type="NCBI Taxonomy" id="3133172"/>
    <lineage>
        <taxon>Bacteria</taxon>
        <taxon>Pseudomonadati</taxon>
        <taxon>Bacteroidota</taxon>
        <taxon>Bacteroidia</taxon>
        <taxon>Bacteroidales</taxon>
        <taxon>Rikenellaceae</taxon>
        <taxon>Alistipes</taxon>
    </lineage>
</organism>
<comment type="catalytic activity">
    <reaction evidence="1">
        <text>ATP + protein L-histidine = ADP + protein N-phospho-L-histidine.</text>
        <dbReference type="EC" id="2.7.13.3"/>
    </reaction>
</comment>
<keyword evidence="13" id="KW-0067">ATP-binding</keyword>
<keyword evidence="8" id="KW-0472">Membrane</keyword>
<feature type="transmembrane region" description="Helical" evidence="8">
    <location>
        <begin position="762"/>
        <end position="784"/>
    </location>
</feature>
<evidence type="ECO:0000256" key="8">
    <source>
        <dbReference type="SAM" id="Phobius"/>
    </source>
</evidence>
<evidence type="ECO:0000256" key="4">
    <source>
        <dbReference type="ARBA" id="ARBA00023015"/>
    </source>
</evidence>
<dbReference type="InterPro" id="IPR003661">
    <property type="entry name" value="HisK_dim/P_dom"/>
</dbReference>
<dbReference type="SUPFAM" id="SSF52172">
    <property type="entry name" value="CheY-like"/>
    <property type="match status" value="1"/>
</dbReference>
<proteinExistence type="predicted"/>
<dbReference type="Gene3D" id="3.40.50.2300">
    <property type="match status" value="1"/>
</dbReference>
<dbReference type="Gene3D" id="2.60.40.10">
    <property type="entry name" value="Immunoglobulins"/>
    <property type="match status" value="1"/>
</dbReference>
<evidence type="ECO:0000256" key="3">
    <source>
        <dbReference type="ARBA" id="ARBA00022553"/>
    </source>
</evidence>
<dbReference type="CDD" id="cd00075">
    <property type="entry name" value="HATPase"/>
    <property type="match status" value="1"/>
</dbReference>
<dbReference type="SMART" id="SM00342">
    <property type="entry name" value="HTH_ARAC"/>
    <property type="match status" value="1"/>
</dbReference>
<dbReference type="GO" id="GO:0005524">
    <property type="term" value="F:ATP binding"/>
    <property type="evidence" value="ECO:0007669"/>
    <property type="project" value="UniProtKB-KW"/>
</dbReference>
<evidence type="ECO:0000256" key="2">
    <source>
        <dbReference type="ARBA" id="ARBA00012438"/>
    </source>
</evidence>
<dbReference type="RefSeq" id="WP_349094407.1">
    <property type="nucleotide sequence ID" value="NZ_JBBMFL010000014.1"/>
</dbReference>
<dbReference type="InterPro" id="IPR036890">
    <property type="entry name" value="HATPase_C_sf"/>
</dbReference>
<keyword evidence="3 7" id="KW-0597">Phosphoprotein</keyword>
<dbReference type="PANTHER" id="PTHR43547:SF2">
    <property type="entry name" value="HYBRID SIGNAL TRANSDUCTION HISTIDINE KINASE C"/>
    <property type="match status" value="1"/>
</dbReference>
<feature type="modified residue" description="4-aspartylphosphate" evidence="7">
    <location>
        <position position="1135"/>
    </location>
</feature>
<feature type="chain" id="PRO_5046946883" description="histidine kinase" evidence="9">
    <location>
        <begin position="28"/>
        <end position="1340"/>
    </location>
</feature>
<evidence type="ECO:0000256" key="5">
    <source>
        <dbReference type="ARBA" id="ARBA00023125"/>
    </source>
</evidence>
<dbReference type="PANTHER" id="PTHR43547">
    <property type="entry name" value="TWO-COMPONENT HISTIDINE KINASE"/>
    <property type="match status" value="1"/>
</dbReference>
<dbReference type="PROSITE" id="PS01124">
    <property type="entry name" value="HTH_ARAC_FAMILY_2"/>
    <property type="match status" value="1"/>
</dbReference>
<comment type="caution">
    <text evidence="13">The sequence shown here is derived from an EMBL/GenBank/DDBJ whole genome shotgun (WGS) entry which is preliminary data.</text>
</comment>
<feature type="domain" description="Response regulatory" evidence="12">
    <location>
        <begin position="1087"/>
        <end position="1202"/>
    </location>
</feature>
<evidence type="ECO:0000259" key="11">
    <source>
        <dbReference type="PROSITE" id="PS50109"/>
    </source>
</evidence>
<dbReference type="InterPro" id="IPR005467">
    <property type="entry name" value="His_kinase_dom"/>
</dbReference>
<dbReference type="Gene3D" id="1.10.10.60">
    <property type="entry name" value="Homeodomain-like"/>
    <property type="match status" value="1"/>
</dbReference>
<dbReference type="Pfam" id="PF07495">
    <property type="entry name" value="Y_Y_Y"/>
    <property type="match status" value="1"/>
</dbReference>
<keyword evidence="6" id="KW-0804">Transcription</keyword>
<dbReference type="InterPro" id="IPR015943">
    <property type="entry name" value="WD40/YVTN_repeat-like_dom_sf"/>
</dbReference>
<reference evidence="13 14" key="1">
    <citation type="submission" date="2024-03" db="EMBL/GenBank/DDBJ databases">
        <title>Human intestinal bacterial collection.</title>
        <authorList>
            <person name="Pauvert C."/>
            <person name="Hitch T.C.A."/>
            <person name="Clavel T."/>
        </authorList>
    </citation>
    <scope>NUCLEOTIDE SEQUENCE [LARGE SCALE GENOMIC DNA]</scope>
    <source>
        <strain evidence="13 14">CLA-KB-H122</strain>
    </source>
</reference>
<dbReference type="InterPro" id="IPR018062">
    <property type="entry name" value="HTH_AraC-typ_CS"/>
</dbReference>
<dbReference type="InterPro" id="IPR009057">
    <property type="entry name" value="Homeodomain-like_sf"/>
</dbReference>
<dbReference type="InterPro" id="IPR011006">
    <property type="entry name" value="CheY-like_superfamily"/>
</dbReference>
<dbReference type="PROSITE" id="PS50110">
    <property type="entry name" value="RESPONSE_REGULATORY"/>
    <property type="match status" value="1"/>
</dbReference>
<dbReference type="InterPro" id="IPR003594">
    <property type="entry name" value="HATPase_dom"/>
</dbReference>
<dbReference type="EC" id="2.7.13.3" evidence="2"/>
<dbReference type="EMBL" id="JBBMFL010000014">
    <property type="protein sequence ID" value="MEQ2545573.1"/>
    <property type="molecule type" value="Genomic_DNA"/>
</dbReference>
<dbReference type="InterPro" id="IPR036097">
    <property type="entry name" value="HisK_dim/P_sf"/>
</dbReference>
<evidence type="ECO:0000259" key="12">
    <source>
        <dbReference type="PROSITE" id="PS50110"/>
    </source>
</evidence>
<dbReference type="PROSITE" id="PS00041">
    <property type="entry name" value="HTH_ARAC_FAMILY_1"/>
    <property type="match status" value="1"/>
</dbReference>